<evidence type="ECO:0000256" key="2">
    <source>
        <dbReference type="PIRSR" id="PIRSR006232-1"/>
    </source>
</evidence>
<feature type="binding site" evidence="2">
    <location>
        <position position="67"/>
    </location>
    <ligand>
        <name>Fe cation</name>
        <dbReference type="ChEBI" id="CHEBI:24875"/>
    </ligand>
</feature>
<name>A0A4Y9XSP5_9AGAM</name>
<keyword evidence="6" id="KW-1185">Reference proteome</keyword>
<dbReference type="CDD" id="cd02910">
    <property type="entry name" value="cupin_Yhhw_N"/>
    <property type="match status" value="1"/>
</dbReference>
<dbReference type="InterPro" id="IPR012093">
    <property type="entry name" value="Pirin"/>
</dbReference>
<evidence type="ECO:0000313" key="5">
    <source>
        <dbReference type="EMBL" id="TFY53324.1"/>
    </source>
</evidence>
<dbReference type="EMBL" id="SEOQ01001169">
    <property type="protein sequence ID" value="TFY53324.1"/>
    <property type="molecule type" value="Genomic_DNA"/>
</dbReference>
<dbReference type="OrthoDB" id="10261807at2759"/>
<dbReference type="GO" id="GO:0046872">
    <property type="term" value="F:metal ion binding"/>
    <property type="evidence" value="ECO:0007669"/>
    <property type="project" value="UniProtKB-KW"/>
</dbReference>
<keyword evidence="2" id="KW-0479">Metal-binding</keyword>
<keyword evidence="2" id="KW-0408">Iron</keyword>
<evidence type="ECO:0000313" key="6">
    <source>
        <dbReference type="Proteomes" id="UP000298327"/>
    </source>
</evidence>
<organism evidence="5 6">
    <name type="scientific">Dentipellis fragilis</name>
    <dbReference type="NCBI Taxonomy" id="205917"/>
    <lineage>
        <taxon>Eukaryota</taxon>
        <taxon>Fungi</taxon>
        <taxon>Dikarya</taxon>
        <taxon>Basidiomycota</taxon>
        <taxon>Agaricomycotina</taxon>
        <taxon>Agaricomycetes</taxon>
        <taxon>Russulales</taxon>
        <taxon>Hericiaceae</taxon>
        <taxon>Dentipellis</taxon>
    </lineage>
</organism>
<evidence type="ECO:0000256" key="1">
    <source>
        <dbReference type="ARBA" id="ARBA00008416"/>
    </source>
</evidence>
<accession>A0A4Y9XSP5</accession>
<dbReference type="AlphaFoldDB" id="A0A4Y9XSP5"/>
<feature type="binding site" evidence="2">
    <location>
        <position position="65"/>
    </location>
    <ligand>
        <name>Fe cation</name>
        <dbReference type="ChEBI" id="CHEBI:24875"/>
    </ligand>
</feature>
<dbReference type="Gene3D" id="2.60.120.10">
    <property type="entry name" value="Jelly Rolls"/>
    <property type="match status" value="2"/>
</dbReference>
<dbReference type="InterPro" id="IPR014710">
    <property type="entry name" value="RmlC-like_jellyroll"/>
</dbReference>
<feature type="binding site" evidence="2">
    <location>
        <position position="109"/>
    </location>
    <ligand>
        <name>Fe cation</name>
        <dbReference type="ChEBI" id="CHEBI:24875"/>
    </ligand>
</feature>
<dbReference type="PIRSF" id="PIRSF006232">
    <property type="entry name" value="Pirin"/>
    <property type="match status" value="1"/>
</dbReference>
<dbReference type="PANTHER" id="PTHR43212:SF3">
    <property type="entry name" value="QUERCETIN 2,3-DIOXYGENASE"/>
    <property type="match status" value="1"/>
</dbReference>
<dbReference type="PANTHER" id="PTHR43212">
    <property type="entry name" value="QUERCETIN 2,3-DIOXYGENASE"/>
    <property type="match status" value="1"/>
</dbReference>
<dbReference type="InterPro" id="IPR011051">
    <property type="entry name" value="RmlC_Cupin_sf"/>
</dbReference>
<dbReference type="Pfam" id="PF02678">
    <property type="entry name" value="Pirin"/>
    <property type="match status" value="1"/>
</dbReference>
<dbReference type="STRING" id="205917.A0A4Y9XSP5"/>
<proteinExistence type="inferred from homology"/>
<reference evidence="5 6" key="1">
    <citation type="submission" date="2019-02" db="EMBL/GenBank/DDBJ databases">
        <title>Genome sequencing of the rare red list fungi Dentipellis fragilis.</title>
        <authorList>
            <person name="Buettner E."/>
            <person name="Kellner H."/>
        </authorList>
    </citation>
    <scope>NUCLEOTIDE SEQUENCE [LARGE SCALE GENOMIC DNA]</scope>
    <source>
        <strain evidence="5 6">DSM 105465</strain>
    </source>
</reference>
<comment type="caution">
    <text evidence="5">The sequence shown here is derived from an EMBL/GenBank/DDBJ whole genome shotgun (WGS) entry which is preliminary data.</text>
</comment>
<comment type="cofactor">
    <cofactor evidence="2">
        <name>Fe cation</name>
        <dbReference type="ChEBI" id="CHEBI:24875"/>
    </cofactor>
    <text evidence="2">Binds 1 Fe cation per subunit.</text>
</comment>
<gene>
    <name evidence="5" type="ORF">EVG20_g10169</name>
</gene>
<comment type="similarity">
    <text evidence="1 3">Belongs to the pirin family.</text>
</comment>
<dbReference type="Proteomes" id="UP000298327">
    <property type="component" value="Unassembled WGS sequence"/>
</dbReference>
<evidence type="ECO:0000259" key="4">
    <source>
        <dbReference type="Pfam" id="PF02678"/>
    </source>
</evidence>
<dbReference type="SUPFAM" id="SSF51182">
    <property type="entry name" value="RmlC-like cupins"/>
    <property type="match status" value="1"/>
</dbReference>
<feature type="binding site" evidence="2">
    <location>
        <position position="111"/>
    </location>
    <ligand>
        <name>Fe cation</name>
        <dbReference type="ChEBI" id="CHEBI:24875"/>
    </ligand>
</feature>
<protein>
    <recommendedName>
        <fullName evidence="4">Pirin N-terminal domain-containing protein</fullName>
    </recommendedName>
</protein>
<evidence type="ECO:0000256" key="3">
    <source>
        <dbReference type="RuleBase" id="RU003457"/>
    </source>
</evidence>
<feature type="domain" description="Pirin N-terminal" evidence="4">
    <location>
        <begin position="15"/>
        <end position="125"/>
    </location>
</feature>
<dbReference type="InterPro" id="IPR003829">
    <property type="entry name" value="Pirin_N_dom"/>
</dbReference>
<sequence>MSAAQAPVKFALRHSQERGQANHGWLKTFHTFSFADYFDPAHSDFGSLRVINEDRVEPKTGFGTHGHREFEIFSYVVSGELQHNDSMGNMEVLKRGDLQMTSTGTGIRHSEMTHGDKQVHFLQIWSKPSQSRLPPTYYTRHFSDTEKKDNWVRIVAPVNAPGVSSEREAPGPAPVHSPLTLYASLISPGASLSHVLADAPANRRAYIHVVQTSGYNTKESKGAAVSVAGTGAGEAVLREGDGLYVTAAPGQELKVSNVGEGVAEVLLFELD</sequence>